<dbReference type="GO" id="GO:0003677">
    <property type="term" value="F:DNA binding"/>
    <property type="evidence" value="ECO:0007669"/>
    <property type="project" value="InterPro"/>
</dbReference>
<comment type="subcellular location">
    <subcellularLocation>
        <location evidence="1">Nucleus</location>
    </subcellularLocation>
</comment>
<feature type="region of interest" description="Disordered" evidence="7">
    <location>
        <begin position="1031"/>
        <end position="1078"/>
    </location>
</feature>
<dbReference type="InterPro" id="IPR001650">
    <property type="entry name" value="Helicase_C-like"/>
</dbReference>
<dbReference type="SMART" id="SM00487">
    <property type="entry name" value="DEXDc"/>
    <property type="match status" value="1"/>
</dbReference>
<keyword evidence="3" id="KW-0547">Nucleotide-binding</keyword>
<dbReference type="InterPro" id="IPR038718">
    <property type="entry name" value="SNF2-like_sf"/>
</dbReference>
<dbReference type="GO" id="GO:0042393">
    <property type="term" value="F:histone binding"/>
    <property type="evidence" value="ECO:0007669"/>
    <property type="project" value="TreeGrafter"/>
</dbReference>
<dbReference type="PROSITE" id="PS51194">
    <property type="entry name" value="HELICASE_CTER"/>
    <property type="match status" value="1"/>
</dbReference>
<dbReference type="InterPro" id="IPR027417">
    <property type="entry name" value="P-loop_NTPase"/>
</dbReference>
<evidence type="ECO:0000259" key="8">
    <source>
        <dbReference type="PROSITE" id="PS51192"/>
    </source>
</evidence>
<dbReference type="eggNOG" id="KOG0385">
    <property type="taxonomic scope" value="Eukaryota"/>
</dbReference>
<dbReference type="OMA" id="VHDYQFF"/>
<dbReference type="InterPro" id="IPR017884">
    <property type="entry name" value="SANT_dom"/>
</dbReference>
<evidence type="ECO:0000256" key="2">
    <source>
        <dbReference type="ARBA" id="ARBA00009687"/>
    </source>
</evidence>
<evidence type="ECO:0000256" key="1">
    <source>
        <dbReference type="ARBA" id="ARBA00004123"/>
    </source>
</evidence>
<dbReference type="SUPFAM" id="SSF46689">
    <property type="entry name" value="Homeodomain-like"/>
    <property type="match status" value="2"/>
</dbReference>
<feature type="compositionally biased region" description="Low complexity" evidence="7">
    <location>
        <begin position="20"/>
        <end position="34"/>
    </location>
</feature>
<dbReference type="GO" id="GO:0140658">
    <property type="term" value="F:ATP-dependent chromatin remodeler activity"/>
    <property type="evidence" value="ECO:0007669"/>
    <property type="project" value="TreeGrafter"/>
</dbReference>
<feature type="domain" description="Helicase ATP-binding" evidence="8">
    <location>
        <begin position="190"/>
        <end position="355"/>
    </location>
</feature>
<dbReference type="SMART" id="SM00717">
    <property type="entry name" value="SANT"/>
    <property type="match status" value="2"/>
</dbReference>
<dbReference type="GO" id="GO:0005634">
    <property type="term" value="C:nucleus"/>
    <property type="evidence" value="ECO:0007669"/>
    <property type="project" value="UniProtKB-SubCell"/>
</dbReference>
<gene>
    <name evidence="11" type="ORF">CAOG_004904</name>
</gene>
<feature type="compositionally biased region" description="Basic and acidic residues" evidence="7">
    <location>
        <begin position="1050"/>
        <end position="1060"/>
    </location>
</feature>
<evidence type="ECO:0000256" key="5">
    <source>
        <dbReference type="ARBA" id="ARBA00022840"/>
    </source>
</evidence>
<dbReference type="InParanoid" id="A0A0D2WQZ7"/>
<dbReference type="EMBL" id="KE346366">
    <property type="protein sequence ID" value="KJE94230.1"/>
    <property type="molecule type" value="Genomic_DNA"/>
</dbReference>
<proteinExistence type="inferred from homology"/>
<dbReference type="SMART" id="SM00490">
    <property type="entry name" value="HELICc"/>
    <property type="match status" value="1"/>
</dbReference>
<dbReference type="Gene3D" id="1.10.10.60">
    <property type="entry name" value="Homeodomain-like"/>
    <property type="match status" value="2"/>
</dbReference>
<dbReference type="AlphaFoldDB" id="A0A0D2WQZ7"/>
<protein>
    <submittedName>
        <fullName evidence="11">Helicase</fullName>
    </submittedName>
</protein>
<dbReference type="Proteomes" id="UP000008743">
    <property type="component" value="Unassembled WGS sequence"/>
</dbReference>
<reference evidence="12" key="1">
    <citation type="submission" date="2011-02" db="EMBL/GenBank/DDBJ databases">
        <title>The Genome Sequence of Capsaspora owczarzaki ATCC 30864.</title>
        <authorList>
            <person name="Russ C."/>
            <person name="Cuomo C."/>
            <person name="Burger G."/>
            <person name="Gray M.W."/>
            <person name="Holland P.W.H."/>
            <person name="King N."/>
            <person name="Lang F.B.F."/>
            <person name="Roger A.J."/>
            <person name="Ruiz-Trillo I."/>
            <person name="Young S.K."/>
            <person name="Zeng Q."/>
            <person name="Gargeya S."/>
            <person name="Alvarado L."/>
            <person name="Berlin A."/>
            <person name="Chapman S.B."/>
            <person name="Chen Z."/>
            <person name="Freedman E."/>
            <person name="Gellesch M."/>
            <person name="Goldberg J."/>
            <person name="Griggs A."/>
            <person name="Gujja S."/>
            <person name="Heilman E."/>
            <person name="Heiman D."/>
            <person name="Howarth C."/>
            <person name="Mehta T."/>
            <person name="Neiman D."/>
            <person name="Pearson M."/>
            <person name="Roberts A."/>
            <person name="Saif S."/>
            <person name="Shea T."/>
            <person name="Shenoy N."/>
            <person name="Sisk P."/>
            <person name="Stolte C."/>
            <person name="Sykes S."/>
            <person name="White J."/>
            <person name="Yandava C."/>
            <person name="Haas B."/>
            <person name="Nusbaum C."/>
            <person name="Birren B."/>
        </authorList>
    </citation>
    <scope>NUCLEOTIDE SEQUENCE</scope>
    <source>
        <strain evidence="12">ATCC 30864</strain>
    </source>
</reference>
<dbReference type="OrthoDB" id="5857104at2759"/>
<dbReference type="GO" id="GO:0034728">
    <property type="term" value="P:nucleosome organization"/>
    <property type="evidence" value="ECO:0007669"/>
    <property type="project" value="TreeGrafter"/>
</dbReference>
<accession>A0A0D2WQZ7</accession>
<dbReference type="CDD" id="cd18793">
    <property type="entry name" value="SF2_C_SNF"/>
    <property type="match status" value="1"/>
</dbReference>
<dbReference type="STRING" id="595528.A0A0D2WQZ7"/>
<dbReference type="Pfam" id="PF00176">
    <property type="entry name" value="SNF2-rel_dom"/>
    <property type="match status" value="1"/>
</dbReference>
<evidence type="ECO:0000259" key="9">
    <source>
        <dbReference type="PROSITE" id="PS51194"/>
    </source>
</evidence>
<evidence type="ECO:0000256" key="7">
    <source>
        <dbReference type="SAM" id="MobiDB-lite"/>
    </source>
</evidence>
<dbReference type="Pfam" id="PF00271">
    <property type="entry name" value="Helicase_C"/>
    <property type="match status" value="1"/>
</dbReference>
<evidence type="ECO:0000313" key="12">
    <source>
        <dbReference type="Proteomes" id="UP000008743"/>
    </source>
</evidence>
<comment type="similarity">
    <text evidence="2">Belongs to the SNF2/RAD54 helicase family. ISWI subfamily.</text>
</comment>
<organism evidence="11 12">
    <name type="scientific">Capsaspora owczarzaki (strain ATCC 30864)</name>
    <dbReference type="NCBI Taxonomy" id="595528"/>
    <lineage>
        <taxon>Eukaryota</taxon>
        <taxon>Filasterea</taxon>
        <taxon>Capsaspora</taxon>
    </lineage>
</organism>
<evidence type="ECO:0000256" key="6">
    <source>
        <dbReference type="ARBA" id="ARBA00023242"/>
    </source>
</evidence>
<dbReference type="InterPro" id="IPR014001">
    <property type="entry name" value="Helicase_ATP-bd"/>
</dbReference>
<feature type="domain" description="SANT" evidence="10">
    <location>
        <begin position="855"/>
        <end position="907"/>
    </location>
</feature>
<dbReference type="CDD" id="cd17997">
    <property type="entry name" value="DEXHc_SMARCA1_SMARCA5"/>
    <property type="match status" value="1"/>
</dbReference>
<dbReference type="InterPro" id="IPR036306">
    <property type="entry name" value="ISWI_HAND-dom_sf"/>
</dbReference>
<dbReference type="GO" id="GO:0031491">
    <property type="term" value="F:nucleosome binding"/>
    <property type="evidence" value="ECO:0007669"/>
    <property type="project" value="InterPro"/>
</dbReference>
<dbReference type="PhylomeDB" id="A0A0D2WQZ7"/>
<dbReference type="InterPro" id="IPR000330">
    <property type="entry name" value="SNF2_N"/>
</dbReference>
<dbReference type="Gene3D" id="1.10.1040.30">
    <property type="entry name" value="ISWI, HAND domain"/>
    <property type="match status" value="1"/>
</dbReference>
<dbReference type="CDD" id="cd00167">
    <property type="entry name" value="SANT"/>
    <property type="match status" value="1"/>
</dbReference>
<dbReference type="InterPro" id="IPR015195">
    <property type="entry name" value="SLIDE"/>
</dbReference>
<dbReference type="SUPFAM" id="SSF52540">
    <property type="entry name" value="P-loop containing nucleoside triphosphate hydrolases"/>
    <property type="match status" value="2"/>
</dbReference>
<dbReference type="InterPro" id="IPR044754">
    <property type="entry name" value="Isw1/2_DEXHc"/>
</dbReference>
<dbReference type="Pfam" id="PF09111">
    <property type="entry name" value="SLIDE"/>
    <property type="match status" value="1"/>
</dbReference>
<keyword evidence="11" id="KW-0347">Helicase</keyword>
<feature type="domain" description="Helicase C-terminal" evidence="9">
    <location>
        <begin position="484"/>
        <end position="635"/>
    </location>
</feature>
<dbReference type="FunFam" id="3.40.50.10810:FF:000101">
    <property type="entry name" value="SWI/SNF-related, matrix-associated, actin-dependent regulator of"/>
    <property type="match status" value="1"/>
</dbReference>
<keyword evidence="6" id="KW-0539">Nucleus</keyword>
<dbReference type="GO" id="GO:0005524">
    <property type="term" value="F:ATP binding"/>
    <property type="evidence" value="ECO:0007669"/>
    <property type="project" value="UniProtKB-KW"/>
</dbReference>
<dbReference type="PROSITE" id="PS51293">
    <property type="entry name" value="SANT"/>
    <property type="match status" value="1"/>
</dbReference>
<keyword evidence="12" id="KW-1185">Reference proteome</keyword>
<dbReference type="InterPro" id="IPR015194">
    <property type="entry name" value="ISWI_HAND-dom"/>
</dbReference>
<feature type="region of interest" description="Disordered" evidence="7">
    <location>
        <begin position="116"/>
        <end position="154"/>
    </location>
</feature>
<dbReference type="PROSITE" id="PS51192">
    <property type="entry name" value="HELICASE_ATP_BIND_1"/>
    <property type="match status" value="1"/>
</dbReference>
<dbReference type="GO" id="GO:0000785">
    <property type="term" value="C:chromatin"/>
    <property type="evidence" value="ECO:0007669"/>
    <property type="project" value="TreeGrafter"/>
</dbReference>
<evidence type="ECO:0000256" key="4">
    <source>
        <dbReference type="ARBA" id="ARBA00022801"/>
    </source>
</evidence>
<dbReference type="Gene3D" id="3.40.50.10810">
    <property type="entry name" value="Tandem AAA-ATPase domain"/>
    <property type="match status" value="1"/>
</dbReference>
<dbReference type="InterPro" id="IPR049730">
    <property type="entry name" value="SNF2/RAD54-like_C"/>
</dbReference>
<dbReference type="SUPFAM" id="SSF101224">
    <property type="entry name" value="HAND domain of the nucleosome remodeling ATPase ISWI"/>
    <property type="match status" value="1"/>
</dbReference>
<feature type="region of interest" description="Disordered" evidence="7">
    <location>
        <begin position="1"/>
        <end position="67"/>
    </location>
</feature>
<dbReference type="Pfam" id="PF09110">
    <property type="entry name" value="HAND"/>
    <property type="match status" value="1"/>
</dbReference>
<feature type="compositionally biased region" description="Acidic residues" evidence="7">
    <location>
        <begin position="36"/>
        <end position="47"/>
    </location>
</feature>
<name>A0A0D2WQZ7_CAPO3</name>
<dbReference type="RefSeq" id="XP_004347655.1">
    <property type="nucleotide sequence ID" value="XM_004347605.2"/>
</dbReference>
<dbReference type="PANTHER" id="PTHR45623">
    <property type="entry name" value="CHROMODOMAIN-HELICASE-DNA-BINDING PROTEIN 3-RELATED-RELATED"/>
    <property type="match status" value="1"/>
</dbReference>
<dbReference type="FunFam" id="3.40.50.300:FF:000082">
    <property type="entry name" value="ISWI chromatin remodeling complex ATPase ISW1"/>
    <property type="match status" value="1"/>
</dbReference>
<keyword evidence="5" id="KW-0067">ATP-binding</keyword>
<dbReference type="PANTHER" id="PTHR45623:SF49">
    <property type="entry name" value="SWI_SNF-RELATED MATRIX-ASSOCIATED ACTIN-DEPENDENT REGULATOR OF CHROMATIN SUBFAMILY A MEMBER 5"/>
    <property type="match status" value="1"/>
</dbReference>
<keyword evidence="4" id="KW-0378">Hydrolase</keyword>
<dbReference type="Gene3D" id="3.40.50.300">
    <property type="entry name" value="P-loop containing nucleotide triphosphate hydrolases"/>
    <property type="match status" value="1"/>
</dbReference>
<sequence>MEQVGPDSATNSAMASFRASPVPAGPSSSVPQPVMDFEESDDSEDEGATATATTTKRGKQAAKDSENSEFAAQIAKDKANRFQFLLKQTAIFAHFLADGRLDQTAMKSKLDAASTSADAPAAMDVSEDAAPPKSPQRRRRRNQEAEDAELVKEELTGNEGPSAFMFTESPPYIEGGKMRDYQIRGLNWMIQAYENGINGILADEMGLGKTLQSISMLGYIKNIKKIKSHNLLVVPKSTLTNWMNEFRRWCPSLRVICFHGPKEWRAEFAQTTLAPGDWDVCVTSYEITYREKAALRKFNFHYLVLDEAHSIKNEASRLATVLREFKTKNRLLLTGTPLQNNLHELWALLNFLLPDIFASSDDFDAWFSLTSSTDQLEVVSRLHAILKPFLLRRLKAEVEKSLLPKKETKIYIGLTPKQREVYQGILLKDLDVVNSGNANKVRLSNILMQLRKCCNHPYLFDGTEPGPPYTTDKHLLDACGKMSVLDKLLPKLQAQGSRVLIFSQMTRMLDILEDYCMWRGHTYCRLDGQTDHEDRARMIDEYNAPNSSKFLFLLSTRAGGLGINLYTADTVILYDSDWNPQMDLQAQDRAHRIGQKKQVRIFRFVTENTVEERIIERAEMKLRLDAMVIQQGRLVEQQKALNKDDMLSMIRFGADRVFKTEDAMITDDDIDAILTKGEVKTAEFNEKLKELGEDRLKSFSLDADERSLYNFDGEDYRRKRQANSIKNWIEPPKRERKQTYSVDAYFREALRVTSNATEKDAGAGSSKAKPPRPAKTPNISDFQFFPSRLFELLQQEIYAYRKQLGWKPTAPTPEEIAASSGVDLVAEHEQECEKIDQSEPLSEEETVERDQLLEQGFSNWNRADFRAFLRGCEKYGRWATALIASEVESKSVAEVDEYAKVFWDRYREVADSDKYLERIELGESKIRRREEIQQILGAKMQLYRSPFQQLRVVYSTSGRGRCFTEEEDRFLICMLYKVGYGNETAYDDIRRAIRAAPQFRFDWYLKSRTAVELQRRCTSLIQLIEKEMLDQQQEKEAAAPSDSSKRKKPSRETSNKKPRLEDEDVDAPSPVPTKSSRK</sequence>
<dbReference type="GO" id="GO:0016887">
    <property type="term" value="F:ATP hydrolysis activity"/>
    <property type="evidence" value="ECO:0007669"/>
    <property type="project" value="TreeGrafter"/>
</dbReference>
<feature type="region of interest" description="Disordered" evidence="7">
    <location>
        <begin position="756"/>
        <end position="778"/>
    </location>
</feature>
<dbReference type="InterPro" id="IPR009057">
    <property type="entry name" value="Homeodomain-like_sf"/>
</dbReference>
<evidence type="ECO:0000256" key="3">
    <source>
        <dbReference type="ARBA" id="ARBA00022741"/>
    </source>
</evidence>
<evidence type="ECO:0000313" key="11">
    <source>
        <dbReference type="EMBL" id="KJE94230.1"/>
    </source>
</evidence>
<dbReference type="GO" id="GO:0004386">
    <property type="term" value="F:helicase activity"/>
    <property type="evidence" value="ECO:0007669"/>
    <property type="project" value="UniProtKB-KW"/>
</dbReference>
<evidence type="ECO:0000259" key="10">
    <source>
        <dbReference type="PROSITE" id="PS51293"/>
    </source>
</evidence>
<dbReference type="InterPro" id="IPR001005">
    <property type="entry name" value="SANT/Myb"/>
</dbReference>